<dbReference type="GO" id="GO:0006508">
    <property type="term" value="P:proteolysis"/>
    <property type="evidence" value="ECO:0007669"/>
    <property type="project" value="UniProtKB-KW"/>
</dbReference>
<dbReference type="Pfam" id="PF00089">
    <property type="entry name" value="Trypsin"/>
    <property type="match status" value="2"/>
</dbReference>
<comment type="caution">
    <text evidence="4">The sequence shown here is derived from an EMBL/GenBank/DDBJ whole genome shotgun (WGS) entry which is preliminary data.</text>
</comment>
<keyword evidence="4" id="KW-0645">Protease</keyword>
<dbReference type="InterPro" id="IPR001314">
    <property type="entry name" value="Peptidase_S1A"/>
</dbReference>
<dbReference type="SMART" id="SM00020">
    <property type="entry name" value="Tryp_SPc"/>
    <property type="match status" value="1"/>
</dbReference>
<dbReference type="GO" id="GO:0004252">
    <property type="term" value="F:serine-type endopeptidase activity"/>
    <property type="evidence" value="ECO:0007669"/>
    <property type="project" value="InterPro"/>
</dbReference>
<keyword evidence="2" id="KW-0732">Signal</keyword>
<reference evidence="4 5" key="1">
    <citation type="submission" date="2021-06" db="EMBL/GenBank/DDBJ databases">
        <title>Caerostris extrusa draft genome.</title>
        <authorList>
            <person name="Kono N."/>
            <person name="Arakawa K."/>
        </authorList>
    </citation>
    <scope>NUCLEOTIDE SEQUENCE [LARGE SCALE GENOMIC DNA]</scope>
</reference>
<keyword evidence="4" id="KW-0812">Transmembrane</keyword>
<protein>
    <submittedName>
        <fullName evidence="4">Transmembrane protease serine 2</fullName>
    </submittedName>
</protein>
<dbReference type="Proteomes" id="UP001054945">
    <property type="component" value="Unassembled WGS sequence"/>
</dbReference>
<feature type="chain" id="PRO_5043472830" evidence="2">
    <location>
        <begin position="18"/>
        <end position="246"/>
    </location>
</feature>
<dbReference type="EMBL" id="BPLR01012667">
    <property type="protein sequence ID" value="GIY55736.1"/>
    <property type="molecule type" value="Genomic_DNA"/>
</dbReference>
<accession>A0AAV4UD55</accession>
<evidence type="ECO:0000259" key="3">
    <source>
        <dbReference type="PROSITE" id="PS50240"/>
    </source>
</evidence>
<dbReference type="CDD" id="cd00190">
    <property type="entry name" value="Tryp_SPc"/>
    <property type="match status" value="1"/>
</dbReference>
<dbReference type="Gene3D" id="2.40.10.10">
    <property type="entry name" value="Trypsin-like serine proteases"/>
    <property type="match status" value="1"/>
</dbReference>
<evidence type="ECO:0000256" key="1">
    <source>
        <dbReference type="ARBA" id="ARBA00023157"/>
    </source>
</evidence>
<dbReference type="PRINTS" id="PR00722">
    <property type="entry name" value="CHYMOTRYPSIN"/>
</dbReference>
<feature type="domain" description="Peptidase S1" evidence="3">
    <location>
        <begin position="38"/>
        <end position="246"/>
    </location>
</feature>
<organism evidence="4 5">
    <name type="scientific">Caerostris extrusa</name>
    <name type="common">Bark spider</name>
    <name type="synonym">Caerostris bankana</name>
    <dbReference type="NCBI Taxonomy" id="172846"/>
    <lineage>
        <taxon>Eukaryota</taxon>
        <taxon>Metazoa</taxon>
        <taxon>Ecdysozoa</taxon>
        <taxon>Arthropoda</taxon>
        <taxon>Chelicerata</taxon>
        <taxon>Arachnida</taxon>
        <taxon>Araneae</taxon>
        <taxon>Araneomorphae</taxon>
        <taxon>Entelegynae</taxon>
        <taxon>Araneoidea</taxon>
        <taxon>Araneidae</taxon>
        <taxon>Caerostris</taxon>
    </lineage>
</organism>
<dbReference type="PROSITE" id="PS00134">
    <property type="entry name" value="TRYPSIN_HIS"/>
    <property type="match status" value="1"/>
</dbReference>
<dbReference type="PANTHER" id="PTHR24252">
    <property type="entry name" value="ACROSIN-RELATED"/>
    <property type="match status" value="1"/>
</dbReference>
<evidence type="ECO:0000313" key="5">
    <source>
        <dbReference type="Proteomes" id="UP001054945"/>
    </source>
</evidence>
<gene>
    <name evidence="4" type="primary">Tmprss2</name>
    <name evidence="4" type="ORF">CEXT_434891</name>
</gene>
<evidence type="ECO:0000256" key="2">
    <source>
        <dbReference type="SAM" id="SignalP"/>
    </source>
</evidence>
<sequence length="246" mass="27109">MNKISLLFFALVAAVRSQQALVLESCGLSDIDQNGDRIVGGRDATIEEYPWQVSLKFTNFFIKPTPLCGGTILNEEWIVTAAHCVYKRLPRNFEVAVGITSQDEKIFNSYKKLSEPIDVNALHFRAFNLFFSIKVDKIKVHEQFKPDTFLNDIAIIHVKSAIEFSSQVNGICLPQVEQNVTGLATTTGWGATLEDGDMSSILQAVEVPLIPQSKCIDLFGPDNFSASAMLCAGKLEGGIDSYQSKP</sequence>
<dbReference type="PANTHER" id="PTHR24252:SF7">
    <property type="entry name" value="HYALIN"/>
    <property type="match status" value="1"/>
</dbReference>
<keyword evidence="4" id="KW-0378">Hydrolase</keyword>
<dbReference type="InterPro" id="IPR009003">
    <property type="entry name" value="Peptidase_S1_PA"/>
</dbReference>
<evidence type="ECO:0000313" key="4">
    <source>
        <dbReference type="EMBL" id="GIY55736.1"/>
    </source>
</evidence>
<dbReference type="InterPro" id="IPR018114">
    <property type="entry name" value="TRYPSIN_HIS"/>
</dbReference>
<feature type="signal peptide" evidence="2">
    <location>
        <begin position="1"/>
        <end position="17"/>
    </location>
</feature>
<keyword evidence="1" id="KW-1015">Disulfide bond</keyword>
<dbReference type="AlphaFoldDB" id="A0AAV4UD55"/>
<dbReference type="InterPro" id="IPR001254">
    <property type="entry name" value="Trypsin_dom"/>
</dbReference>
<dbReference type="PROSITE" id="PS50240">
    <property type="entry name" value="TRYPSIN_DOM"/>
    <property type="match status" value="1"/>
</dbReference>
<keyword evidence="5" id="KW-1185">Reference proteome</keyword>
<dbReference type="InterPro" id="IPR043504">
    <property type="entry name" value="Peptidase_S1_PA_chymotrypsin"/>
</dbReference>
<name>A0AAV4UD55_CAEEX</name>
<keyword evidence="4" id="KW-0472">Membrane</keyword>
<proteinExistence type="predicted"/>
<dbReference type="SUPFAM" id="SSF50494">
    <property type="entry name" value="Trypsin-like serine proteases"/>
    <property type="match status" value="1"/>
</dbReference>